<evidence type="ECO:0000313" key="3">
    <source>
        <dbReference type="Proteomes" id="UP000257002"/>
    </source>
</evidence>
<gene>
    <name evidence="2" type="ORF">DWQ51_03655</name>
</gene>
<sequence>MKVQYRKRFLKDLKALKNQPVYEQILQLAFRDLPNAKSLQDIGNVKPMKGATNRYRIRLGEYRLGIAVVDNNIEVMRLLHRREFYRYFP</sequence>
<name>A0A3E0M8D4_9CHRO</name>
<dbReference type="InterPro" id="IPR007712">
    <property type="entry name" value="RelE/ParE_toxin"/>
</dbReference>
<dbReference type="PANTHER" id="PTHR38813">
    <property type="match status" value="1"/>
</dbReference>
<dbReference type="InterPro" id="IPR035093">
    <property type="entry name" value="RelE/ParE_toxin_dom_sf"/>
</dbReference>
<dbReference type="Proteomes" id="UP000257002">
    <property type="component" value="Unassembled WGS sequence"/>
</dbReference>
<proteinExistence type="predicted"/>
<dbReference type="PANTHER" id="PTHR38813:SF1">
    <property type="entry name" value="TOXIN RELE1-RELATED"/>
    <property type="match status" value="1"/>
</dbReference>
<dbReference type="SUPFAM" id="SSF143011">
    <property type="entry name" value="RelE-like"/>
    <property type="match status" value="1"/>
</dbReference>
<reference evidence="2 3" key="1">
    <citation type="submission" date="2017-10" db="EMBL/GenBank/DDBJ databases">
        <title>A large-scale comparative metagenomic study reveals the eutrophication-driven functional interactions in six Microcystis-epibionts communities.</title>
        <authorList>
            <person name="Li Q."/>
            <person name="Lin F."/>
        </authorList>
    </citation>
    <scope>NUCLEOTIDE SEQUENCE [LARGE SCALE GENOMIC DNA]</scope>
    <source>
        <strain evidence="2">TW10</strain>
    </source>
</reference>
<comment type="caution">
    <text evidence="2">The sequence shown here is derived from an EMBL/GenBank/DDBJ whole genome shotgun (WGS) entry which is preliminary data.</text>
</comment>
<dbReference type="AlphaFoldDB" id="A0A3E0M8D4"/>
<keyword evidence="1" id="KW-1277">Toxin-antitoxin system</keyword>
<accession>A0A3E0M8D4</accession>
<dbReference type="Gene3D" id="3.30.2310.20">
    <property type="entry name" value="RelE-like"/>
    <property type="match status" value="1"/>
</dbReference>
<dbReference type="EMBL" id="QQWD01000003">
    <property type="protein sequence ID" value="REJ56031.1"/>
    <property type="molecule type" value="Genomic_DNA"/>
</dbReference>
<dbReference type="Pfam" id="PF05016">
    <property type="entry name" value="ParE_toxin"/>
    <property type="match status" value="1"/>
</dbReference>
<dbReference type="InterPro" id="IPR052747">
    <property type="entry name" value="TA_system_RelE_toxin"/>
</dbReference>
<evidence type="ECO:0000256" key="1">
    <source>
        <dbReference type="ARBA" id="ARBA00022649"/>
    </source>
</evidence>
<organism evidence="2 3">
    <name type="scientific">Microcystis wesenbergii TW10</name>
    <dbReference type="NCBI Taxonomy" id="2060474"/>
    <lineage>
        <taxon>Bacteria</taxon>
        <taxon>Bacillati</taxon>
        <taxon>Cyanobacteriota</taxon>
        <taxon>Cyanophyceae</taxon>
        <taxon>Oscillatoriophycideae</taxon>
        <taxon>Chroococcales</taxon>
        <taxon>Microcystaceae</taxon>
        <taxon>Microcystis</taxon>
    </lineage>
</organism>
<protein>
    <submittedName>
        <fullName evidence="2">Type II toxin-antitoxin system RelE/ParE family toxin</fullName>
    </submittedName>
</protein>
<evidence type="ECO:0000313" key="2">
    <source>
        <dbReference type="EMBL" id="REJ56031.1"/>
    </source>
</evidence>